<keyword evidence="5 7" id="KW-0472">Membrane</keyword>
<feature type="compositionally biased region" description="Basic and acidic residues" evidence="6">
    <location>
        <begin position="10"/>
        <end position="19"/>
    </location>
</feature>
<sequence>MASASPAGRNDGHNNDARLHAPLLPSRRQPVPTSSVEVSTDERVLSASANLLQLLPTGSVMVFQTLAPSLTNQGECHPSNWWLSLGLVLFLTFFCFFSSFTDSFFYDGKLYYGMATPWRLFLFNLNLSHRERKQFANLHRDELKELRLRWDDYLHAVVTAVVFVALAFSDIGIQNCFFPHAGFDAKQWLKNMPLVVATLSSLLLMLCQTRRNNVDFLSRTTAHPSVTPDPRRPEYGRLDSIADHQNLDGVSLGFPRLPVEAMLQTRENRMTSVHDVDNVVKFRWERDDLLMLRWAPHEMPRIHSESNLQVPRKFMDMV</sequence>
<protein>
    <submittedName>
        <fullName evidence="8">Uncharacterized protein</fullName>
    </submittedName>
</protein>
<feature type="transmembrane region" description="Helical" evidence="7">
    <location>
        <begin position="150"/>
        <end position="168"/>
    </location>
</feature>
<feature type="transmembrane region" description="Helical" evidence="7">
    <location>
        <begin position="81"/>
        <end position="99"/>
    </location>
</feature>
<feature type="region of interest" description="Disordered" evidence="6">
    <location>
        <begin position="1"/>
        <end position="35"/>
    </location>
</feature>
<dbReference type="Gramene" id="PAN44261">
    <property type="protein sequence ID" value="PAN44261"/>
    <property type="gene ID" value="PAHAL_9G029800"/>
</dbReference>
<dbReference type="AlphaFoldDB" id="A0A2S3IGS8"/>
<evidence type="ECO:0000256" key="2">
    <source>
        <dbReference type="ARBA" id="ARBA00008707"/>
    </source>
</evidence>
<name>A0A2S3IGS8_9POAL</name>
<dbReference type="InterPro" id="IPR007770">
    <property type="entry name" value="DMP"/>
</dbReference>
<reference evidence="8" key="1">
    <citation type="submission" date="2018-04" db="EMBL/GenBank/DDBJ databases">
        <title>WGS assembly of Panicum hallii.</title>
        <authorList>
            <person name="Lovell J."/>
            <person name="Jenkins J."/>
            <person name="Lowry D."/>
            <person name="Mamidi S."/>
            <person name="Sreedasyam A."/>
            <person name="Weng X."/>
            <person name="Barry K."/>
            <person name="Bonette J."/>
            <person name="Campitelli B."/>
            <person name="Daum C."/>
            <person name="Gordon S."/>
            <person name="Gould B."/>
            <person name="Lipzen A."/>
            <person name="Macqueen A."/>
            <person name="Palacio-Mejia J."/>
            <person name="Plott C."/>
            <person name="Shakirov E."/>
            <person name="Shu S."/>
            <person name="Yoshinaga Y."/>
            <person name="Zane M."/>
            <person name="Rokhsar D."/>
            <person name="Grimwood J."/>
            <person name="Schmutz J."/>
            <person name="Juenger T."/>
        </authorList>
    </citation>
    <scope>NUCLEOTIDE SEQUENCE [LARGE SCALE GENOMIC DNA]</scope>
    <source>
        <strain evidence="8">FIL2</strain>
    </source>
</reference>
<evidence type="ECO:0000256" key="6">
    <source>
        <dbReference type="SAM" id="MobiDB-lite"/>
    </source>
</evidence>
<feature type="transmembrane region" description="Helical" evidence="7">
    <location>
        <begin position="188"/>
        <end position="207"/>
    </location>
</feature>
<dbReference type="GO" id="GO:0016020">
    <property type="term" value="C:membrane"/>
    <property type="evidence" value="ECO:0007669"/>
    <property type="project" value="UniProtKB-SubCell"/>
</dbReference>
<dbReference type="Proteomes" id="UP000243499">
    <property type="component" value="Chromosome 9"/>
</dbReference>
<keyword evidence="4 7" id="KW-1133">Transmembrane helix</keyword>
<comment type="subcellular location">
    <subcellularLocation>
        <location evidence="1">Membrane</location>
        <topology evidence="1">Multi-pass membrane protein</topology>
    </subcellularLocation>
</comment>
<organism evidence="8">
    <name type="scientific">Panicum hallii</name>
    <dbReference type="NCBI Taxonomy" id="206008"/>
    <lineage>
        <taxon>Eukaryota</taxon>
        <taxon>Viridiplantae</taxon>
        <taxon>Streptophyta</taxon>
        <taxon>Embryophyta</taxon>
        <taxon>Tracheophyta</taxon>
        <taxon>Spermatophyta</taxon>
        <taxon>Magnoliopsida</taxon>
        <taxon>Liliopsida</taxon>
        <taxon>Poales</taxon>
        <taxon>Poaceae</taxon>
        <taxon>PACMAD clade</taxon>
        <taxon>Panicoideae</taxon>
        <taxon>Panicodae</taxon>
        <taxon>Paniceae</taxon>
        <taxon>Panicinae</taxon>
        <taxon>Panicum</taxon>
        <taxon>Panicum sect. Panicum</taxon>
    </lineage>
</organism>
<dbReference type="Pfam" id="PF05078">
    <property type="entry name" value="DUF679"/>
    <property type="match status" value="1"/>
</dbReference>
<dbReference type="PANTHER" id="PTHR31621:SF67">
    <property type="entry name" value="OS01G0389200 PROTEIN"/>
    <property type="match status" value="1"/>
</dbReference>
<evidence type="ECO:0000313" key="8">
    <source>
        <dbReference type="EMBL" id="PAN44261.1"/>
    </source>
</evidence>
<feature type="transmembrane region" description="Helical" evidence="7">
    <location>
        <begin position="111"/>
        <end position="129"/>
    </location>
</feature>
<dbReference type="EMBL" id="CM008054">
    <property type="protein sequence ID" value="PAN44261.1"/>
    <property type="molecule type" value="Genomic_DNA"/>
</dbReference>
<evidence type="ECO:0000256" key="4">
    <source>
        <dbReference type="ARBA" id="ARBA00022989"/>
    </source>
</evidence>
<dbReference type="GO" id="GO:0010256">
    <property type="term" value="P:endomembrane system organization"/>
    <property type="evidence" value="ECO:0007669"/>
    <property type="project" value="TreeGrafter"/>
</dbReference>
<comment type="similarity">
    <text evidence="2">Belongs to the plant DMP1 protein family.</text>
</comment>
<accession>A0A2S3IGS8</accession>
<dbReference type="PANTHER" id="PTHR31621">
    <property type="entry name" value="PROTEIN DMP3"/>
    <property type="match status" value="1"/>
</dbReference>
<evidence type="ECO:0000256" key="7">
    <source>
        <dbReference type="SAM" id="Phobius"/>
    </source>
</evidence>
<evidence type="ECO:0000256" key="3">
    <source>
        <dbReference type="ARBA" id="ARBA00022692"/>
    </source>
</evidence>
<gene>
    <name evidence="8" type="ORF">PAHAL_9G029800</name>
</gene>
<proteinExistence type="inferred from homology"/>
<dbReference type="GO" id="GO:0005737">
    <property type="term" value="C:cytoplasm"/>
    <property type="evidence" value="ECO:0007669"/>
    <property type="project" value="UniProtKB-ARBA"/>
</dbReference>
<evidence type="ECO:0000256" key="5">
    <source>
        <dbReference type="ARBA" id="ARBA00023136"/>
    </source>
</evidence>
<keyword evidence="3 7" id="KW-0812">Transmembrane</keyword>
<evidence type="ECO:0000256" key="1">
    <source>
        <dbReference type="ARBA" id="ARBA00004141"/>
    </source>
</evidence>